<evidence type="ECO:0000256" key="5">
    <source>
        <dbReference type="ARBA" id="ARBA00023235"/>
    </source>
</evidence>
<feature type="modified residue" description="Phosphoserine" evidence="8">
    <location>
        <position position="104"/>
    </location>
</feature>
<evidence type="ECO:0000256" key="6">
    <source>
        <dbReference type="ARBA" id="ARBA00066330"/>
    </source>
</evidence>
<keyword evidence="2 8" id="KW-0597">Phosphoprotein</keyword>
<dbReference type="InterPro" id="IPR050060">
    <property type="entry name" value="Phosphoglucosamine_mutase"/>
</dbReference>
<comment type="cofactor">
    <cofactor evidence="8">
        <name>Mg(2+)</name>
        <dbReference type="ChEBI" id="CHEBI:18420"/>
    </cofactor>
    <text evidence="8">Binds 1 Mg(2+) ion per subunit.</text>
</comment>
<dbReference type="GO" id="GO:0008966">
    <property type="term" value="F:phosphoglucosamine mutase activity"/>
    <property type="evidence" value="ECO:0007669"/>
    <property type="project" value="UniProtKB-UniRule"/>
</dbReference>
<comment type="PTM">
    <text evidence="8">Activated by phosphorylation.</text>
</comment>
<evidence type="ECO:0000256" key="3">
    <source>
        <dbReference type="ARBA" id="ARBA00022723"/>
    </source>
</evidence>
<dbReference type="NCBIfam" id="NF008139">
    <property type="entry name" value="PRK10887.1"/>
    <property type="match status" value="1"/>
</dbReference>
<dbReference type="OrthoDB" id="9806956at2"/>
<dbReference type="InterPro" id="IPR016055">
    <property type="entry name" value="A-D-PHexomutase_a/b/a-I/II/III"/>
</dbReference>
<feature type="domain" description="Alpha-D-phosphohexomutase C-terminal" evidence="9">
    <location>
        <begin position="379"/>
        <end position="446"/>
    </location>
</feature>
<dbReference type="InterPro" id="IPR005841">
    <property type="entry name" value="Alpha-D-phosphohexomutase_SF"/>
</dbReference>
<dbReference type="GO" id="GO:0004615">
    <property type="term" value="F:phosphomannomutase activity"/>
    <property type="evidence" value="ECO:0007669"/>
    <property type="project" value="TreeGrafter"/>
</dbReference>
<evidence type="ECO:0000256" key="7">
    <source>
        <dbReference type="ARBA" id="ARBA00068193"/>
    </source>
</evidence>
<dbReference type="HOGENOM" id="CLU_016950_7_0_7"/>
<dbReference type="InterPro" id="IPR005846">
    <property type="entry name" value="A-D-PHexomutase_a/b/a-III"/>
</dbReference>
<dbReference type="HAMAP" id="MF_01554_B">
    <property type="entry name" value="GlmM_B"/>
    <property type="match status" value="1"/>
</dbReference>
<feature type="active site" description="Phosphoserine intermediate" evidence="8">
    <location>
        <position position="104"/>
    </location>
</feature>
<dbReference type="Gene3D" id="3.30.310.50">
    <property type="entry name" value="Alpha-D-phosphohexomutase, C-terminal domain"/>
    <property type="match status" value="1"/>
</dbReference>
<sequence>MSRRLFGTDGVRGIANIEPMTAETALKLGRAVAYLASTTPDRQRHRILVGKDTRISCYMLETALTAGICSMGVDVLLVGPIPTPGIAFLTANMRCDAGAVISASHNPFQDNGIKFFSRDGFKLSDDVEAEIEKLMFSDFLDEVRPTADKIGKAQRIEDALGRYVVFVKNSFPRHLNLEGINLVLDCANGAAYKAGPLVFEELGAKVHLTGANPNGQNINLNCGSLYPQVMCDAVRSTGAHVGIALDGDADRVIFADEKGNEINGDQIMGIIAADMIERNALQKHTVVATVMSNVGLEIALREMGGHLVRTAVGDRYVVESMLRDGYNFGGEQSGHLIFLDHNTSGDGILSALQVLRIMKKSEKPLSELAARVTLFPQYLKNVEVRSKRNLDEIPQIKAVIQECEEKFRDKGRILIRYSGTQLMCRVMAEGENESEVQQVVERIADAISTYL</sequence>
<reference evidence="14" key="1">
    <citation type="submission" date="2012-06" db="EMBL/GenBank/DDBJ databases">
        <title>Complete sequence of chromosome of Desulfomonile tiedjei DSM 6799.</title>
        <authorList>
            <person name="Lucas S."/>
            <person name="Copeland A."/>
            <person name="Lapidus A."/>
            <person name="Glavina del Rio T."/>
            <person name="Dalin E."/>
            <person name="Tice H."/>
            <person name="Bruce D."/>
            <person name="Goodwin L."/>
            <person name="Pitluck S."/>
            <person name="Peters L."/>
            <person name="Ovchinnikova G."/>
            <person name="Zeytun A."/>
            <person name="Lu M."/>
            <person name="Kyrpides N."/>
            <person name="Mavromatis K."/>
            <person name="Ivanova N."/>
            <person name="Brettin T."/>
            <person name="Detter J.C."/>
            <person name="Han C."/>
            <person name="Larimer F."/>
            <person name="Land M."/>
            <person name="Hauser L."/>
            <person name="Markowitz V."/>
            <person name="Cheng J.-F."/>
            <person name="Hugenholtz P."/>
            <person name="Woyke T."/>
            <person name="Wu D."/>
            <person name="Spring S."/>
            <person name="Schroeder M."/>
            <person name="Brambilla E."/>
            <person name="Klenk H.-P."/>
            <person name="Eisen J.A."/>
        </authorList>
    </citation>
    <scope>NUCLEOTIDE SEQUENCE [LARGE SCALE GENOMIC DNA]</scope>
    <source>
        <strain evidence="14">ATCC 49306 / DSM 6799 / DCB-1</strain>
    </source>
</reference>
<dbReference type="Pfam" id="PF00408">
    <property type="entry name" value="PGM_PMM_IV"/>
    <property type="match status" value="1"/>
</dbReference>
<dbReference type="Pfam" id="PF02879">
    <property type="entry name" value="PGM_PMM_II"/>
    <property type="match status" value="1"/>
</dbReference>
<dbReference type="PRINTS" id="PR00509">
    <property type="entry name" value="PGMPMM"/>
</dbReference>
<organism evidence="13 14">
    <name type="scientific">Desulfomonile tiedjei (strain ATCC 49306 / DSM 6799 / DCB-1)</name>
    <dbReference type="NCBI Taxonomy" id="706587"/>
    <lineage>
        <taxon>Bacteria</taxon>
        <taxon>Pseudomonadati</taxon>
        <taxon>Thermodesulfobacteriota</taxon>
        <taxon>Desulfomonilia</taxon>
        <taxon>Desulfomonilales</taxon>
        <taxon>Desulfomonilaceae</taxon>
        <taxon>Desulfomonile</taxon>
    </lineage>
</organism>
<dbReference type="CDD" id="cd05802">
    <property type="entry name" value="GlmM"/>
    <property type="match status" value="1"/>
</dbReference>
<dbReference type="FunFam" id="3.30.310.50:FF:000001">
    <property type="entry name" value="Phosphoglucosamine mutase"/>
    <property type="match status" value="1"/>
</dbReference>
<dbReference type="eggNOG" id="COG1109">
    <property type="taxonomic scope" value="Bacteria"/>
</dbReference>
<evidence type="ECO:0000256" key="8">
    <source>
        <dbReference type="HAMAP-Rule" id="MF_01554"/>
    </source>
</evidence>
<comment type="function">
    <text evidence="8">Catalyzes the conversion of glucosamine-6-phosphate to glucosamine-1-phosphate.</text>
</comment>
<dbReference type="InterPro" id="IPR036900">
    <property type="entry name" value="A-D-PHexomutase_C_sf"/>
</dbReference>
<gene>
    <name evidence="8" type="primary">glmM</name>
    <name evidence="13" type="ordered locus">Desti_2554</name>
</gene>
<comment type="catalytic activity">
    <reaction evidence="8">
        <text>alpha-D-glucosamine 1-phosphate = D-glucosamine 6-phosphate</text>
        <dbReference type="Rhea" id="RHEA:23424"/>
        <dbReference type="ChEBI" id="CHEBI:58516"/>
        <dbReference type="ChEBI" id="CHEBI:58725"/>
        <dbReference type="EC" id="5.4.2.10"/>
    </reaction>
</comment>
<evidence type="ECO:0000259" key="12">
    <source>
        <dbReference type="Pfam" id="PF02880"/>
    </source>
</evidence>
<dbReference type="GO" id="GO:0009252">
    <property type="term" value="P:peptidoglycan biosynthetic process"/>
    <property type="evidence" value="ECO:0007669"/>
    <property type="project" value="UniProtKB-ARBA"/>
</dbReference>
<feature type="domain" description="Alpha-D-phosphohexomutase alpha/beta/alpha" evidence="10">
    <location>
        <begin position="3"/>
        <end position="137"/>
    </location>
</feature>
<dbReference type="GO" id="GO:0000287">
    <property type="term" value="F:magnesium ion binding"/>
    <property type="evidence" value="ECO:0007669"/>
    <property type="project" value="UniProtKB-UniRule"/>
</dbReference>
<feature type="domain" description="Alpha-D-phosphohexomutase alpha/beta/alpha" evidence="11">
    <location>
        <begin position="163"/>
        <end position="259"/>
    </location>
</feature>
<dbReference type="AlphaFoldDB" id="I4C6P3"/>
<dbReference type="Gene3D" id="3.40.120.10">
    <property type="entry name" value="Alpha-D-Glucose-1,6-Bisphosphate, subunit A, domain 3"/>
    <property type="match status" value="3"/>
</dbReference>
<dbReference type="SUPFAM" id="SSF55957">
    <property type="entry name" value="Phosphoglucomutase, C-terminal domain"/>
    <property type="match status" value="1"/>
</dbReference>
<evidence type="ECO:0000313" key="13">
    <source>
        <dbReference type="EMBL" id="AFM25234.1"/>
    </source>
</evidence>
<evidence type="ECO:0000313" key="14">
    <source>
        <dbReference type="Proteomes" id="UP000006055"/>
    </source>
</evidence>
<keyword evidence="4 8" id="KW-0460">Magnesium</keyword>
<dbReference type="Proteomes" id="UP000006055">
    <property type="component" value="Chromosome"/>
</dbReference>
<accession>I4C6P3</accession>
<evidence type="ECO:0000259" key="9">
    <source>
        <dbReference type="Pfam" id="PF00408"/>
    </source>
</evidence>
<keyword evidence="14" id="KW-1185">Reference proteome</keyword>
<proteinExistence type="inferred from homology"/>
<dbReference type="Pfam" id="PF02878">
    <property type="entry name" value="PGM_PMM_I"/>
    <property type="match status" value="1"/>
</dbReference>
<comment type="similarity">
    <text evidence="1 8">Belongs to the phosphohexose mutase family.</text>
</comment>
<evidence type="ECO:0000256" key="2">
    <source>
        <dbReference type="ARBA" id="ARBA00022553"/>
    </source>
</evidence>
<dbReference type="PATRIC" id="fig|706587.4.peg.2928"/>
<dbReference type="KEGG" id="dti:Desti_2554"/>
<dbReference type="EC" id="5.4.2.10" evidence="6 8"/>
<evidence type="ECO:0000256" key="4">
    <source>
        <dbReference type="ARBA" id="ARBA00022842"/>
    </source>
</evidence>
<dbReference type="InterPro" id="IPR005843">
    <property type="entry name" value="A-D-PHexomutase_C"/>
</dbReference>
<evidence type="ECO:0000256" key="1">
    <source>
        <dbReference type="ARBA" id="ARBA00010231"/>
    </source>
</evidence>
<protein>
    <recommendedName>
        <fullName evidence="7 8">Phosphoglucosamine mutase</fullName>
        <ecNumber evidence="6 8">5.4.2.10</ecNumber>
    </recommendedName>
</protein>
<dbReference type="GO" id="GO:0005975">
    <property type="term" value="P:carbohydrate metabolic process"/>
    <property type="evidence" value="ECO:0007669"/>
    <property type="project" value="InterPro"/>
</dbReference>
<feature type="domain" description="Alpha-D-phosphohexomutase alpha/beta/alpha" evidence="12">
    <location>
        <begin position="263"/>
        <end position="371"/>
    </location>
</feature>
<dbReference type="InterPro" id="IPR005844">
    <property type="entry name" value="A-D-PHexomutase_a/b/a-I"/>
</dbReference>
<dbReference type="InterPro" id="IPR005845">
    <property type="entry name" value="A-D-PHexomutase_a/b/a-II"/>
</dbReference>
<dbReference type="InterPro" id="IPR006352">
    <property type="entry name" value="GlmM_bact"/>
</dbReference>
<feature type="binding site" evidence="8">
    <location>
        <position position="250"/>
    </location>
    <ligand>
        <name>Mg(2+)</name>
        <dbReference type="ChEBI" id="CHEBI:18420"/>
    </ligand>
</feature>
<name>I4C6P3_DESTA</name>
<dbReference type="FunFam" id="3.40.120.10:FF:000002">
    <property type="entry name" value="Phosphoglucosamine mutase"/>
    <property type="match status" value="1"/>
</dbReference>
<keyword evidence="5 8" id="KW-0413">Isomerase</keyword>
<evidence type="ECO:0000259" key="10">
    <source>
        <dbReference type="Pfam" id="PF02878"/>
    </source>
</evidence>
<dbReference type="SUPFAM" id="SSF53738">
    <property type="entry name" value="Phosphoglucomutase, first 3 domains"/>
    <property type="match status" value="3"/>
</dbReference>
<dbReference type="GO" id="GO:0005829">
    <property type="term" value="C:cytosol"/>
    <property type="evidence" value="ECO:0007669"/>
    <property type="project" value="TreeGrafter"/>
</dbReference>
<dbReference type="EMBL" id="CP003360">
    <property type="protein sequence ID" value="AFM25234.1"/>
    <property type="molecule type" value="Genomic_DNA"/>
</dbReference>
<dbReference type="STRING" id="706587.Desti_2554"/>
<dbReference type="NCBIfam" id="TIGR01455">
    <property type="entry name" value="glmM"/>
    <property type="match status" value="1"/>
</dbReference>
<dbReference type="RefSeq" id="WP_014810376.1">
    <property type="nucleotide sequence ID" value="NC_018025.1"/>
</dbReference>
<dbReference type="FunFam" id="3.40.120.10:FF:000001">
    <property type="entry name" value="Phosphoglucosamine mutase"/>
    <property type="match status" value="1"/>
</dbReference>
<dbReference type="PANTHER" id="PTHR42946:SF1">
    <property type="entry name" value="PHOSPHOGLUCOMUTASE (ALPHA-D-GLUCOSE-1,6-BISPHOSPHATE-DEPENDENT)"/>
    <property type="match status" value="1"/>
</dbReference>
<feature type="binding site" evidence="8">
    <location>
        <position position="248"/>
    </location>
    <ligand>
        <name>Mg(2+)</name>
        <dbReference type="ChEBI" id="CHEBI:18420"/>
    </ligand>
</feature>
<feature type="binding site" description="via phosphate group" evidence="8">
    <location>
        <position position="104"/>
    </location>
    <ligand>
        <name>Mg(2+)</name>
        <dbReference type="ChEBI" id="CHEBI:18420"/>
    </ligand>
</feature>
<evidence type="ECO:0000259" key="11">
    <source>
        <dbReference type="Pfam" id="PF02879"/>
    </source>
</evidence>
<dbReference type="GO" id="GO:0006048">
    <property type="term" value="P:UDP-N-acetylglucosamine biosynthetic process"/>
    <property type="evidence" value="ECO:0007669"/>
    <property type="project" value="TreeGrafter"/>
</dbReference>
<feature type="binding site" evidence="8">
    <location>
        <position position="246"/>
    </location>
    <ligand>
        <name>Mg(2+)</name>
        <dbReference type="ChEBI" id="CHEBI:18420"/>
    </ligand>
</feature>
<keyword evidence="3 8" id="KW-0479">Metal-binding</keyword>
<dbReference type="PANTHER" id="PTHR42946">
    <property type="entry name" value="PHOSPHOHEXOSE MUTASE"/>
    <property type="match status" value="1"/>
</dbReference>
<dbReference type="Pfam" id="PF02880">
    <property type="entry name" value="PGM_PMM_III"/>
    <property type="match status" value="1"/>
</dbReference>